<evidence type="ECO:0000313" key="2">
    <source>
        <dbReference type="Proteomes" id="UP001185092"/>
    </source>
</evidence>
<keyword evidence="2" id="KW-1185">Reference proteome</keyword>
<dbReference type="EMBL" id="JAVDQD010000001">
    <property type="protein sequence ID" value="MDR6237449.1"/>
    <property type="molecule type" value="Genomic_DNA"/>
</dbReference>
<dbReference type="AlphaFoldDB" id="A0AAE3XK31"/>
<reference evidence="1" key="1">
    <citation type="submission" date="2023-07" db="EMBL/GenBank/DDBJ databases">
        <title>Genomic Encyclopedia of Type Strains, Phase IV (KMG-IV): sequencing the most valuable type-strain genomes for metagenomic binning, comparative biology and taxonomic classification.</title>
        <authorList>
            <person name="Goeker M."/>
        </authorList>
    </citation>
    <scope>NUCLEOTIDE SEQUENCE</scope>
    <source>
        <strain evidence="1">DSM 26174</strain>
    </source>
</reference>
<organism evidence="1 2">
    <name type="scientific">Aureibacter tunicatorum</name>
    <dbReference type="NCBI Taxonomy" id="866807"/>
    <lineage>
        <taxon>Bacteria</taxon>
        <taxon>Pseudomonadati</taxon>
        <taxon>Bacteroidota</taxon>
        <taxon>Cytophagia</taxon>
        <taxon>Cytophagales</taxon>
        <taxon>Persicobacteraceae</taxon>
        <taxon>Aureibacter</taxon>
    </lineage>
</organism>
<proteinExistence type="predicted"/>
<name>A0AAE3XK31_9BACT</name>
<accession>A0AAE3XK31</accession>
<protein>
    <submittedName>
        <fullName evidence="1">Chlorite dismutase</fullName>
    </submittedName>
</protein>
<dbReference type="RefSeq" id="WP_309936915.1">
    <property type="nucleotide sequence ID" value="NZ_AP025305.1"/>
</dbReference>
<sequence>MTRLLLSLVVLMIYTGCKSEKTSYSPPEIKELVKFIDKNYGIRKEFIIPDKFQSFSNISNEQHGFKGEAMFIFVPKKEIINQDEAKKYFKKFYETLDYTMLNDGYFFYTKSSDLIGPKYEMDSIKYYEPQQNTWVEIYKMNNNGDWYYIDKIKNKEGDIPRVMAQEYFRKKK</sequence>
<comment type="caution">
    <text evidence="1">The sequence shown here is derived from an EMBL/GenBank/DDBJ whole genome shotgun (WGS) entry which is preliminary data.</text>
</comment>
<dbReference type="Proteomes" id="UP001185092">
    <property type="component" value="Unassembled WGS sequence"/>
</dbReference>
<evidence type="ECO:0000313" key="1">
    <source>
        <dbReference type="EMBL" id="MDR6237449.1"/>
    </source>
</evidence>
<gene>
    <name evidence="1" type="ORF">HNQ88_000425</name>
</gene>